<dbReference type="GO" id="GO:0003700">
    <property type="term" value="F:DNA-binding transcription factor activity"/>
    <property type="evidence" value="ECO:0007669"/>
    <property type="project" value="InterPro"/>
</dbReference>
<name>A0A5C6E217_9BACT</name>
<keyword evidence="6" id="KW-1185">Reference proteome</keyword>
<dbReference type="SMART" id="SM00345">
    <property type="entry name" value="HTH_GNTR"/>
    <property type="match status" value="1"/>
</dbReference>
<dbReference type="RefSeq" id="WP_146599471.1">
    <property type="nucleotide sequence ID" value="NZ_SJPY01000003.1"/>
</dbReference>
<comment type="caution">
    <text evidence="5">The sequence shown here is derived from an EMBL/GenBank/DDBJ whole genome shotgun (WGS) entry which is preliminary data.</text>
</comment>
<evidence type="ECO:0000256" key="2">
    <source>
        <dbReference type="ARBA" id="ARBA00023125"/>
    </source>
</evidence>
<dbReference type="CDD" id="cd07377">
    <property type="entry name" value="WHTH_GntR"/>
    <property type="match status" value="1"/>
</dbReference>
<evidence type="ECO:0000256" key="3">
    <source>
        <dbReference type="ARBA" id="ARBA00023163"/>
    </source>
</evidence>
<dbReference type="Proteomes" id="UP000315471">
    <property type="component" value="Unassembled WGS sequence"/>
</dbReference>
<proteinExistence type="predicted"/>
<dbReference type="InterPro" id="IPR036390">
    <property type="entry name" value="WH_DNA-bd_sf"/>
</dbReference>
<dbReference type="EMBL" id="SJPY01000003">
    <property type="protein sequence ID" value="TWU42962.1"/>
    <property type="molecule type" value="Genomic_DNA"/>
</dbReference>
<dbReference type="PANTHER" id="PTHR38445">
    <property type="entry name" value="HTH-TYPE TRANSCRIPTIONAL REPRESSOR YTRA"/>
    <property type="match status" value="1"/>
</dbReference>
<accession>A0A5C6E217</accession>
<dbReference type="PROSITE" id="PS50949">
    <property type="entry name" value="HTH_GNTR"/>
    <property type="match status" value="1"/>
</dbReference>
<protein>
    <submittedName>
        <fullName evidence="5">HTH-type transcriptional repressor YtrA</fullName>
    </submittedName>
</protein>
<dbReference type="InterPro" id="IPR000524">
    <property type="entry name" value="Tscrpt_reg_HTH_GntR"/>
</dbReference>
<organism evidence="5 6">
    <name type="scientific">Novipirellula aureliae</name>
    <dbReference type="NCBI Taxonomy" id="2527966"/>
    <lineage>
        <taxon>Bacteria</taxon>
        <taxon>Pseudomonadati</taxon>
        <taxon>Planctomycetota</taxon>
        <taxon>Planctomycetia</taxon>
        <taxon>Pirellulales</taxon>
        <taxon>Pirellulaceae</taxon>
        <taxon>Novipirellula</taxon>
    </lineage>
</organism>
<dbReference type="SUPFAM" id="SSF46785">
    <property type="entry name" value="Winged helix' DNA-binding domain"/>
    <property type="match status" value="1"/>
</dbReference>
<reference evidence="5 6" key="1">
    <citation type="submission" date="2019-02" db="EMBL/GenBank/DDBJ databases">
        <title>Deep-cultivation of Planctomycetes and their phenomic and genomic characterization uncovers novel biology.</title>
        <authorList>
            <person name="Wiegand S."/>
            <person name="Jogler M."/>
            <person name="Boedeker C."/>
            <person name="Pinto D."/>
            <person name="Vollmers J."/>
            <person name="Rivas-Marin E."/>
            <person name="Kohn T."/>
            <person name="Peeters S.H."/>
            <person name="Heuer A."/>
            <person name="Rast P."/>
            <person name="Oberbeckmann S."/>
            <person name="Bunk B."/>
            <person name="Jeske O."/>
            <person name="Meyerdierks A."/>
            <person name="Storesund J.E."/>
            <person name="Kallscheuer N."/>
            <person name="Luecker S."/>
            <person name="Lage O.M."/>
            <person name="Pohl T."/>
            <person name="Merkel B.J."/>
            <person name="Hornburger P."/>
            <person name="Mueller R.-W."/>
            <person name="Bruemmer F."/>
            <person name="Labrenz M."/>
            <person name="Spormann A.M."/>
            <person name="Op Den Camp H."/>
            <person name="Overmann J."/>
            <person name="Amann R."/>
            <person name="Jetten M.S.M."/>
            <person name="Mascher T."/>
            <person name="Medema M.H."/>
            <person name="Devos D.P."/>
            <person name="Kaster A.-K."/>
            <person name="Ovreas L."/>
            <person name="Rohde M."/>
            <person name="Galperin M.Y."/>
            <person name="Jogler C."/>
        </authorList>
    </citation>
    <scope>NUCLEOTIDE SEQUENCE [LARGE SCALE GENOMIC DNA]</scope>
    <source>
        <strain evidence="5 6">Q31b</strain>
    </source>
</reference>
<dbReference type="InterPro" id="IPR036388">
    <property type="entry name" value="WH-like_DNA-bd_sf"/>
</dbReference>
<dbReference type="Gene3D" id="1.10.10.10">
    <property type="entry name" value="Winged helix-like DNA-binding domain superfamily/Winged helix DNA-binding domain"/>
    <property type="match status" value="1"/>
</dbReference>
<keyword evidence="2" id="KW-0238">DNA-binding</keyword>
<dbReference type="OrthoDB" id="9801546at2"/>
<gene>
    <name evidence="5" type="primary">ytrA_1</name>
    <name evidence="5" type="ORF">Q31b_19960</name>
</gene>
<sequence length="149" mass="16447">MFLSIDVHSDVAIYSQIVRQVKFAVAAGTLSPGQLLPSARTLARKLAINPNTVARAFTDLQNDGVVETLRGRGMVIRDDAVAICRREREEVLGERLGEALAESWHAGLNAKKIQSIVDKHLKQLTKTNPTVMVRIDDDTDDKTRAKEKA</sequence>
<evidence type="ECO:0000256" key="1">
    <source>
        <dbReference type="ARBA" id="ARBA00023015"/>
    </source>
</evidence>
<evidence type="ECO:0000259" key="4">
    <source>
        <dbReference type="PROSITE" id="PS50949"/>
    </source>
</evidence>
<evidence type="ECO:0000313" key="6">
    <source>
        <dbReference type="Proteomes" id="UP000315471"/>
    </source>
</evidence>
<feature type="domain" description="HTH gntR-type" evidence="4">
    <location>
        <begin position="11"/>
        <end position="79"/>
    </location>
</feature>
<dbReference type="AlphaFoldDB" id="A0A5C6E217"/>
<dbReference type="GO" id="GO:0003677">
    <property type="term" value="F:DNA binding"/>
    <property type="evidence" value="ECO:0007669"/>
    <property type="project" value="UniProtKB-KW"/>
</dbReference>
<dbReference type="Pfam" id="PF00392">
    <property type="entry name" value="GntR"/>
    <property type="match status" value="1"/>
</dbReference>
<keyword evidence="1" id="KW-0805">Transcription regulation</keyword>
<evidence type="ECO:0000313" key="5">
    <source>
        <dbReference type="EMBL" id="TWU42962.1"/>
    </source>
</evidence>
<keyword evidence="3" id="KW-0804">Transcription</keyword>
<dbReference type="PANTHER" id="PTHR38445:SF7">
    <property type="entry name" value="GNTR-FAMILY TRANSCRIPTIONAL REGULATOR"/>
    <property type="match status" value="1"/>
</dbReference>